<dbReference type="EMBL" id="FWFZ01000149">
    <property type="protein sequence ID" value="SLN78112.1"/>
    <property type="molecule type" value="Genomic_DNA"/>
</dbReference>
<gene>
    <name evidence="1" type="ORF">ROA7023_04767</name>
</gene>
<organism evidence="1 2">
    <name type="scientific">Roseisalinus antarcticus</name>
    <dbReference type="NCBI Taxonomy" id="254357"/>
    <lineage>
        <taxon>Bacteria</taxon>
        <taxon>Pseudomonadati</taxon>
        <taxon>Pseudomonadota</taxon>
        <taxon>Alphaproteobacteria</taxon>
        <taxon>Rhodobacterales</taxon>
        <taxon>Roseobacteraceae</taxon>
        <taxon>Roseisalinus</taxon>
    </lineage>
</organism>
<dbReference type="Proteomes" id="UP000193900">
    <property type="component" value="Unassembled WGS sequence"/>
</dbReference>
<dbReference type="AlphaFoldDB" id="A0A1Y5U483"/>
<keyword evidence="2" id="KW-1185">Reference proteome</keyword>
<protein>
    <recommendedName>
        <fullName evidence="3">Transposase</fullName>
    </recommendedName>
</protein>
<accession>A0A1Y5U483</accession>
<evidence type="ECO:0008006" key="3">
    <source>
        <dbReference type="Google" id="ProtNLM"/>
    </source>
</evidence>
<evidence type="ECO:0000313" key="2">
    <source>
        <dbReference type="Proteomes" id="UP000193900"/>
    </source>
</evidence>
<sequence length="46" mass="4750">MGVFARIMTGLAAEAPDNKTISIDATYLKAHRTASSLGSKKGGVDV</sequence>
<proteinExistence type="predicted"/>
<name>A0A1Y5U483_9RHOB</name>
<reference evidence="1 2" key="1">
    <citation type="submission" date="2017-03" db="EMBL/GenBank/DDBJ databases">
        <authorList>
            <person name="Afonso C.L."/>
            <person name="Miller P.J."/>
            <person name="Scott M.A."/>
            <person name="Spackman E."/>
            <person name="Goraichik I."/>
            <person name="Dimitrov K.M."/>
            <person name="Suarez D.L."/>
            <person name="Swayne D.E."/>
        </authorList>
    </citation>
    <scope>NUCLEOTIDE SEQUENCE [LARGE SCALE GENOMIC DNA]</scope>
    <source>
        <strain evidence="1 2">CECT 7023</strain>
    </source>
</reference>
<evidence type="ECO:0000313" key="1">
    <source>
        <dbReference type="EMBL" id="SLN78112.1"/>
    </source>
</evidence>